<dbReference type="EMBL" id="JAQQBR010000002">
    <property type="protein sequence ID" value="KAK0181370.1"/>
    <property type="molecule type" value="Genomic_DNA"/>
</dbReference>
<dbReference type="PROSITE" id="PS50088">
    <property type="entry name" value="ANK_REPEAT"/>
    <property type="match status" value="4"/>
</dbReference>
<keyword evidence="2 3" id="KW-0040">ANK repeat</keyword>
<evidence type="ECO:0000256" key="2">
    <source>
        <dbReference type="ARBA" id="ARBA00023043"/>
    </source>
</evidence>
<gene>
    <name evidence="4" type="ORF">PV327_003662</name>
</gene>
<reference evidence="4" key="1">
    <citation type="journal article" date="2023" name="bioRxiv">
        <title>Scaffold-level genome assemblies of two parasitoid biocontrol wasps reveal the parthenogenesis mechanism and an associated novel virus.</title>
        <authorList>
            <person name="Inwood S."/>
            <person name="Skelly J."/>
            <person name="Guhlin J."/>
            <person name="Harrop T."/>
            <person name="Goldson S."/>
            <person name="Dearden P."/>
        </authorList>
    </citation>
    <scope>NUCLEOTIDE SEQUENCE</scope>
    <source>
        <strain evidence="4">Lincoln</strain>
        <tissue evidence="4">Whole body</tissue>
    </source>
</reference>
<evidence type="ECO:0008006" key="6">
    <source>
        <dbReference type="Google" id="ProtNLM"/>
    </source>
</evidence>
<feature type="repeat" description="ANK" evidence="3">
    <location>
        <begin position="521"/>
        <end position="553"/>
    </location>
</feature>
<dbReference type="Gene3D" id="1.25.40.20">
    <property type="entry name" value="Ankyrin repeat-containing domain"/>
    <property type="match status" value="4"/>
</dbReference>
<dbReference type="PANTHER" id="PTHR24198:SF165">
    <property type="entry name" value="ANKYRIN REPEAT-CONTAINING PROTEIN-RELATED"/>
    <property type="match status" value="1"/>
</dbReference>
<name>A0AA39G5C5_MICHY</name>
<feature type="repeat" description="ANK" evidence="3">
    <location>
        <begin position="380"/>
        <end position="421"/>
    </location>
</feature>
<reference evidence="4" key="2">
    <citation type="submission" date="2023-03" db="EMBL/GenBank/DDBJ databases">
        <authorList>
            <person name="Inwood S.N."/>
            <person name="Skelly J.G."/>
            <person name="Guhlin J."/>
            <person name="Harrop T.W.R."/>
            <person name="Goldson S.G."/>
            <person name="Dearden P.K."/>
        </authorList>
    </citation>
    <scope>NUCLEOTIDE SEQUENCE</scope>
    <source>
        <strain evidence="4">Lincoln</strain>
        <tissue evidence="4">Whole body</tissue>
    </source>
</reference>
<evidence type="ECO:0000256" key="3">
    <source>
        <dbReference type="PROSITE-ProRule" id="PRU00023"/>
    </source>
</evidence>
<dbReference type="PRINTS" id="PR01415">
    <property type="entry name" value="ANKYRIN"/>
</dbReference>
<dbReference type="Pfam" id="PF00023">
    <property type="entry name" value="Ank"/>
    <property type="match status" value="2"/>
</dbReference>
<evidence type="ECO:0000313" key="5">
    <source>
        <dbReference type="Proteomes" id="UP001168972"/>
    </source>
</evidence>
<accession>A0AA39G5C5</accession>
<dbReference type="Pfam" id="PF12796">
    <property type="entry name" value="Ank_2"/>
    <property type="match status" value="2"/>
</dbReference>
<comment type="caution">
    <text evidence="4">The sequence shown here is derived from an EMBL/GenBank/DDBJ whole genome shotgun (WGS) entry which is preliminary data.</text>
</comment>
<proteinExistence type="predicted"/>
<dbReference type="Proteomes" id="UP001168972">
    <property type="component" value="Unassembled WGS sequence"/>
</dbReference>
<organism evidence="4 5">
    <name type="scientific">Microctonus hyperodae</name>
    <name type="common">Parasitoid wasp</name>
    <dbReference type="NCBI Taxonomy" id="165561"/>
    <lineage>
        <taxon>Eukaryota</taxon>
        <taxon>Metazoa</taxon>
        <taxon>Ecdysozoa</taxon>
        <taxon>Arthropoda</taxon>
        <taxon>Hexapoda</taxon>
        <taxon>Insecta</taxon>
        <taxon>Pterygota</taxon>
        <taxon>Neoptera</taxon>
        <taxon>Endopterygota</taxon>
        <taxon>Hymenoptera</taxon>
        <taxon>Apocrita</taxon>
        <taxon>Ichneumonoidea</taxon>
        <taxon>Braconidae</taxon>
        <taxon>Euphorinae</taxon>
        <taxon>Microctonus</taxon>
    </lineage>
</organism>
<dbReference type="PANTHER" id="PTHR24198">
    <property type="entry name" value="ANKYRIN REPEAT AND PROTEIN KINASE DOMAIN-CONTAINING PROTEIN"/>
    <property type="match status" value="1"/>
</dbReference>
<dbReference type="AlphaFoldDB" id="A0AA39G5C5"/>
<evidence type="ECO:0000256" key="1">
    <source>
        <dbReference type="ARBA" id="ARBA00022737"/>
    </source>
</evidence>
<feature type="repeat" description="ANK" evidence="3">
    <location>
        <begin position="259"/>
        <end position="291"/>
    </location>
</feature>
<sequence>MTAACADEAILCDDKMVKSSASSNLTAIDAEKVERDHNKKINRVNIHLNDEEKNDVTIMKTESCSRQLEIYLESRGIVHTWDDHEYTCIGEVASAASSSSLESHELISDANSSSGYNSSSVDCTIKCKRDSDSLSASSRSDCGELNCPTATQLNQIERTNLNSNTVKINLYELERSMDEITRIKSQYVESENSIRATVNRNDVVEEKGTEAVDETEEIYEQDERMNFHEAVRMGDAECVAKIVAGGFIQDLDEPDWNVSGDPPLLVAATNHSLPVLGVLLSNGCDPGVRSPRGETALHRAILNGGPGNVLKFVHELLKYGCSPGVKEAGGGLTALHILARQLSHAQSSRNQHNHHYDLNEALETLSVLAKAGAVNDKDHQGRSALHILASSTIFENNHKSEIESIVRILLDAGADPTLTNDRGETALHESLECGALSTAFLLMPHTPIGIVSRYGETPLHVAARKNYIDIVGKLLSNGENPSIQDVGGNTPLHLASARGFHQIVSQIVTSPLVQLEKLNDDGLTALQVAAESGFVMAVRLLLKAGADPSLMANCATLHHRHPDIFTIIDHELTKRRQLAT</sequence>
<evidence type="ECO:0000313" key="4">
    <source>
        <dbReference type="EMBL" id="KAK0181370.1"/>
    </source>
</evidence>
<dbReference type="SMART" id="SM00248">
    <property type="entry name" value="ANK"/>
    <property type="match status" value="9"/>
</dbReference>
<keyword evidence="5" id="KW-1185">Reference proteome</keyword>
<keyword evidence="1" id="KW-0677">Repeat</keyword>
<dbReference type="SUPFAM" id="SSF48403">
    <property type="entry name" value="Ankyrin repeat"/>
    <property type="match status" value="1"/>
</dbReference>
<feature type="repeat" description="ANK" evidence="3">
    <location>
        <begin position="454"/>
        <end position="486"/>
    </location>
</feature>
<dbReference type="InterPro" id="IPR036770">
    <property type="entry name" value="Ankyrin_rpt-contain_sf"/>
</dbReference>
<protein>
    <recommendedName>
        <fullName evidence="6">Ankyrin-2</fullName>
    </recommendedName>
</protein>
<dbReference type="InterPro" id="IPR002110">
    <property type="entry name" value="Ankyrin_rpt"/>
</dbReference>
<dbReference type="PROSITE" id="PS50297">
    <property type="entry name" value="ANK_REP_REGION"/>
    <property type="match status" value="2"/>
</dbReference>